<gene>
    <name evidence="4" type="ORF">GCM10023351_16640</name>
</gene>
<dbReference type="EMBL" id="BAABKO010000002">
    <property type="protein sequence ID" value="GAA4773008.1"/>
    <property type="molecule type" value="Genomic_DNA"/>
</dbReference>
<dbReference type="RefSeq" id="WP_345437977.1">
    <property type="nucleotide sequence ID" value="NZ_BAABKO010000002.1"/>
</dbReference>
<dbReference type="InterPro" id="IPR050214">
    <property type="entry name" value="Cys_Synth/Cystath_Beta-Synth"/>
</dbReference>
<comment type="cofactor">
    <cofactor evidence="1">
        <name>pyridoxal 5'-phosphate</name>
        <dbReference type="ChEBI" id="CHEBI:597326"/>
    </cofactor>
</comment>
<feature type="domain" description="Tryptophan synthase beta chain-like PALP" evidence="3">
    <location>
        <begin position="25"/>
        <end position="310"/>
    </location>
</feature>
<evidence type="ECO:0000313" key="5">
    <source>
        <dbReference type="Proteomes" id="UP001501645"/>
    </source>
</evidence>
<evidence type="ECO:0000313" key="4">
    <source>
        <dbReference type="EMBL" id="GAA4773008.1"/>
    </source>
</evidence>
<dbReference type="InterPro" id="IPR036052">
    <property type="entry name" value="TrpB-like_PALP_sf"/>
</dbReference>
<keyword evidence="2" id="KW-0663">Pyridoxal phosphate</keyword>
<comment type="caution">
    <text evidence="4">The sequence shown here is derived from an EMBL/GenBank/DDBJ whole genome shotgun (WGS) entry which is preliminary data.</text>
</comment>
<evidence type="ECO:0000259" key="3">
    <source>
        <dbReference type="Pfam" id="PF00291"/>
    </source>
</evidence>
<protein>
    <recommendedName>
        <fullName evidence="3">Tryptophan synthase beta chain-like PALP domain-containing protein</fullName>
    </recommendedName>
</protein>
<evidence type="ECO:0000256" key="1">
    <source>
        <dbReference type="ARBA" id="ARBA00001933"/>
    </source>
</evidence>
<proteinExistence type="predicted"/>
<evidence type="ECO:0000256" key="2">
    <source>
        <dbReference type="ARBA" id="ARBA00022898"/>
    </source>
</evidence>
<dbReference type="Proteomes" id="UP001501645">
    <property type="component" value="Unassembled WGS sequence"/>
</dbReference>
<dbReference type="PANTHER" id="PTHR10314">
    <property type="entry name" value="CYSTATHIONINE BETA-SYNTHASE"/>
    <property type="match status" value="1"/>
</dbReference>
<keyword evidence="5" id="KW-1185">Reference proteome</keyword>
<dbReference type="Gene3D" id="3.40.50.1100">
    <property type="match status" value="2"/>
</dbReference>
<dbReference type="Pfam" id="PF00291">
    <property type="entry name" value="PALP"/>
    <property type="match status" value="1"/>
</dbReference>
<accession>A0ABP9A470</accession>
<dbReference type="SUPFAM" id="SSF53686">
    <property type="entry name" value="Tryptophan synthase beta subunit-like PLP-dependent enzymes"/>
    <property type="match status" value="1"/>
</dbReference>
<reference evidence="5" key="1">
    <citation type="journal article" date="2019" name="Int. J. Syst. Evol. Microbiol.">
        <title>The Global Catalogue of Microorganisms (GCM) 10K type strain sequencing project: providing services to taxonomists for standard genome sequencing and annotation.</title>
        <authorList>
            <consortium name="The Broad Institute Genomics Platform"/>
            <consortium name="The Broad Institute Genome Sequencing Center for Infectious Disease"/>
            <person name="Wu L."/>
            <person name="Ma J."/>
        </authorList>
    </citation>
    <scope>NUCLEOTIDE SEQUENCE [LARGE SCALE GENOMIC DNA]</scope>
    <source>
        <strain evidence="5">JCM 18537</strain>
    </source>
</reference>
<organism evidence="4 5">
    <name type="scientific">Microbacterium gilvum</name>
    <dbReference type="NCBI Taxonomy" id="1336204"/>
    <lineage>
        <taxon>Bacteria</taxon>
        <taxon>Bacillati</taxon>
        <taxon>Actinomycetota</taxon>
        <taxon>Actinomycetes</taxon>
        <taxon>Micrococcales</taxon>
        <taxon>Microbacteriaceae</taxon>
        <taxon>Microbacterium</taxon>
    </lineage>
</organism>
<name>A0ABP9A470_9MICO</name>
<dbReference type="InterPro" id="IPR001926">
    <property type="entry name" value="TrpB-like_PALP"/>
</dbReference>
<sequence>MTADRLSHAFPDPALARVVDDAFGLVGATPLVRVNVLTEGFDAEVWVKLDHHNLGGSSKDRIGVNIVREAIAAGDLKPGDRIIDFGAGNTAIGYALAGIATGHPVTAVVGPDIAPQKVALLKLLGVDIIPGRPDVERDDPEHWAVIAQRYEDEDPSTWWARQESTSPNPAAHVLSTGPEIWHQTDGRVTHFVAALATGGTASGTGRYLKGRNPAVQVIGTAFAETPNGKGENNLARYVAGEKDLEKDWTANVDGDVLDRFEARRKADVIDFGWHVARTEGLVLGLSSVLSLRVALDAAASAPAGSVFVVFSADSGRDYLAREYDADWLRANDLGHIADRYA</sequence>